<reference evidence="14 15" key="1">
    <citation type="submission" date="2020-11" db="EMBL/GenBank/DDBJ databases">
        <title>Draft genome sequencing of a Lachnospiraceae strain isolated from anoxic soil subjected to BSD treatment.</title>
        <authorList>
            <person name="Uek A."/>
            <person name="Tonouchi A."/>
        </authorList>
    </citation>
    <scope>NUCLEOTIDE SEQUENCE [LARGE SCALE GENOMIC DNA]</scope>
    <source>
        <strain evidence="14 15">TB5</strain>
    </source>
</reference>
<dbReference type="PANTHER" id="PTHR43298">
    <property type="entry name" value="MULTIDRUG RESISTANCE PROTEIN NORM-RELATED"/>
    <property type="match status" value="1"/>
</dbReference>
<dbReference type="AlphaFoldDB" id="A0A7R7EN99"/>
<evidence type="ECO:0000313" key="15">
    <source>
        <dbReference type="Proteomes" id="UP000595897"/>
    </source>
</evidence>
<feature type="transmembrane region" description="Helical" evidence="13">
    <location>
        <begin position="387"/>
        <end position="409"/>
    </location>
</feature>
<dbReference type="GO" id="GO:0006811">
    <property type="term" value="P:monoatomic ion transport"/>
    <property type="evidence" value="ECO:0007669"/>
    <property type="project" value="UniProtKB-KW"/>
</dbReference>
<protein>
    <recommendedName>
        <fullName evidence="4">Probable multidrug resistance protein NorM</fullName>
    </recommendedName>
    <alternativeName>
        <fullName evidence="12">Multidrug-efflux transporter</fullName>
    </alternativeName>
</protein>
<feature type="transmembrane region" description="Helical" evidence="13">
    <location>
        <begin position="137"/>
        <end position="156"/>
    </location>
</feature>
<evidence type="ECO:0000256" key="3">
    <source>
        <dbReference type="ARBA" id="ARBA00010199"/>
    </source>
</evidence>
<dbReference type="GO" id="GO:0005886">
    <property type="term" value="C:plasma membrane"/>
    <property type="evidence" value="ECO:0007669"/>
    <property type="project" value="UniProtKB-SubCell"/>
</dbReference>
<proteinExistence type="inferred from homology"/>
<keyword evidence="5" id="KW-0813">Transport</keyword>
<dbReference type="InterPro" id="IPR048279">
    <property type="entry name" value="MdtK-like"/>
</dbReference>
<feature type="transmembrane region" description="Helical" evidence="13">
    <location>
        <begin position="168"/>
        <end position="189"/>
    </location>
</feature>
<dbReference type="KEGG" id="ahb:bsdtb5_30360"/>
<comment type="subcellular location">
    <subcellularLocation>
        <location evidence="2">Cell membrane</location>
        <topology evidence="2">Multi-pass membrane protein</topology>
    </subcellularLocation>
</comment>
<name>A0A7R7EN99_9FIRM</name>
<feature type="transmembrane region" description="Helical" evidence="13">
    <location>
        <begin position="95"/>
        <end position="117"/>
    </location>
</feature>
<evidence type="ECO:0000256" key="7">
    <source>
        <dbReference type="ARBA" id="ARBA00022475"/>
    </source>
</evidence>
<keyword evidence="6" id="KW-0050">Antiport</keyword>
<feature type="transmembrane region" description="Helical" evidence="13">
    <location>
        <begin position="195"/>
        <end position="216"/>
    </location>
</feature>
<evidence type="ECO:0000256" key="4">
    <source>
        <dbReference type="ARBA" id="ARBA00020268"/>
    </source>
</evidence>
<feature type="transmembrane region" description="Helical" evidence="13">
    <location>
        <begin position="358"/>
        <end position="375"/>
    </location>
</feature>
<keyword evidence="15" id="KW-1185">Reference proteome</keyword>
<comment type="similarity">
    <text evidence="3">Belongs to the multi antimicrobial extrusion (MATE) (TC 2.A.66.1) family.</text>
</comment>
<dbReference type="EMBL" id="AP024169">
    <property type="protein sequence ID" value="BCN31741.1"/>
    <property type="molecule type" value="Genomic_DNA"/>
</dbReference>
<accession>A0A7R7EN99</accession>
<dbReference type="Pfam" id="PF01554">
    <property type="entry name" value="MatE"/>
    <property type="match status" value="2"/>
</dbReference>
<evidence type="ECO:0000256" key="5">
    <source>
        <dbReference type="ARBA" id="ARBA00022448"/>
    </source>
</evidence>
<keyword evidence="10" id="KW-0406">Ion transport</keyword>
<dbReference type="PIRSF" id="PIRSF006603">
    <property type="entry name" value="DinF"/>
    <property type="match status" value="1"/>
</dbReference>
<evidence type="ECO:0000256" key="8">
    <source>
        <dbReference type="ARBA" id="ARBA00022692"/>
    </source>
</evidence>
<feature type="transmembrane region" description="Helical" evidence="13">
    <location>
        <begin position="415"/>
        <end position="434"/>
    </location>
</feature>
<evidence type="ECO:0000256" key="1">
    <source>
        <dbReference type="ARBA" id="ARBA00003408"/>
    </source>
</evidence>
<dbReference type="RefSeq" id="WP_271712837.1">
    <property type="nucleotide sequence ID" value="NZ_AP024169.1"/>
</dbReference>
<feature type="transmembrane region" description="Helical" evidence="13">
    <location>
        <begin position="319"/>
        <end position="338"/>
    </location>
</feature>
<keyword evidence="8 13" id="KW-0812">Transmembrane</keyword>
<evidence type="ECO:0000256" key="6">
    <source>
        <dbReference type="ARBA" id="ARBA00022449"/>
    </source>
</evidence>
<gene>
    <name evidence="14" type="ORF">bsdtb5_30360</name>
</gene>
<dbReference type="GO" id="GO:0015297">
    <property type="term" value="F:antiporter activity"/>
    <property type="evidence" value="ECO:0007669"/>
    <property type="project" value="UniProtKB-KW"/>
</dbReference>
<evidence type="ECO:0000256" key="10">
    <source>
        <dbReference type="ARBA" id="ARBA00023065"/>
    </source>
</evidence>
<keyword evidence="9 13" id="KW-1133">Transmembrane helix</keyword>
<dbReference type="CDD" id="cd13138">
    <property type="entry name" value="MATE_yoeA_like"/>
    <property type="match status" value="1"/>
</dbReference>
<dbReference type="Proteomes" id="UP000595897">
    <property type="component" value="Chromosome"/>
</dbReference>
<keyword evidence="7" id="KW-1003">Cell membrane</keyword>
<evidence type="ECO:0000256" key="12">
    <source>
        <dbReference type="ARBA" id="ARBA00031636"/>
    </source>
</evidence>
<dbReference type="PANTHER" id="PTHR43298:SF2">
    <property type="entry name" value="FMN_FAD EXPORTER YEEO-RELATED"/>
    <property type="match status" value="1"/>
</dbReference>
<comment type="function">
    <text evidence="1">Multidrug efflux pump.</text>
</comment>
<dbReference type="GO" id="GO:0042910">
    <property type="term" value="F:xenobiotic transmembrane transporter activity"/>
    <property type="evidence" value="ECO:0007669"/>
    <property type="project" value="InterPro"/>
</dbReference>
<evidence type="ECO:0000256" key="13">
    <source>
        <dbReference type="SAM" id="Phobius"/>
    </source>
</evidence>
<organism evidence="14 15">
    <name type="scientific">Anaeromicropila herbilytica</name>
    <dbReference type="NCBI Taxonomy" id="2785025"/>
    <lineage>
        <taxon>Bacteria</taxon>
        <taxon>Bacillati</taxon>
        <taxon>Bacillota</taxon>
        <taxon>Clostridia</taxon>
        <taxon>Lachnospirales</taxon>
        <taxon>Lachnospiraceae</taxon>
        <taxon>Anaeromicropila</taxon>
    </lineage>
</organism>
<evidence type="ECO:0000256" key="2">
    <source>
        <dbReference type="ARBA" id="ARBA00004651"/>
    </source>
</evidence>
<dbReference type="InterPro" id="IPR002528">
    <property type="entry name" value="MATE_fam"/>
</dbReference>
<keyword evidence="11 13" id="KW-0472">Membrane</keyword>
<feature type="transmembrane region" description="Helical" evidence="13">
    <location>
        <begin position="62"/>
        <end position="83"/>
    </location>
</feature>
<evidence type="ECO:0000313" key="14">
    <source>
        <dbReference type="EMBL" id="BCN31741.1"/>
    </source>
</evidence>
<dbReference type="NCBIfam" id="TIGR00797">
    <property type="entry name" value="matE"/>
    <property type="match status" value="1"/>
</dbReference>
<sequence>MATYVKNMTTGSEIRHIAYFALPLFVGNLFQQVYNFTNSIIVGKFIDKDALAAVGATSSITFLFYSLCLGLATGAGIIASHHFGAGRIEELKKSIINSAYVTILFGIIISIISILVARDVLQLLNTPDAIIEDSTKYMRISCAGTVAVAAYNWIASELRALGDSRTPLIFLIFSCILNVILDLFFILVLHMGICGAALSTVLSQGVSAGISILYALKNNSYFRFTKEHFLFDRTMFIQSIKIGMPIAAQSAMIAVSMVALQRVVNGFGENVVAAYTATMRIEQLVQQPFQSLNSAISNFAGQNAGARKEDRIIRGYHKCVLLVAGIAFFMFAIFMIFGHNIVGLFVNDAEVIRIGTNALRVSCCFYIFLGLIHITRGLLNGVGDTNYAMINGLAEVIGRVGFSSILIHIPIVGIWAVWGTTALTWMLTAFASIIRYRKRKWKLV</sequence>
<evidence type="ECO:0000256" key="11">
    <source>
        <dbReference type="ARBA" id="ARBA00023136"/>
    </source>
</evidence>
<dbReference type="InterPro" id="IPR050222">
    <property type="entry name" value="MATE_MdtK"/>
</dbReference>
<evidence type="ECO:0000256" key="9">
    <source>
        <dbReference type="ARBA" id="ARBA00022989"/>
    </source>
</evidence>